<dbReference type="CDD" id="cd20379">
    <property type="entry name" value="Tudor_dTUD-like"/>
    <property type="match status" value="1"/>
</dbReference>
<feature type="compositionally biased region" description="Basic and acidic residues" evidence="1">
    <location>
        <begin position="603"/>
        <end position="628"/>
    </location>
</feature>
<dbReference type="AlphaFoldDB" id="A0A183DPW3"/>
<accession>A0A183DPW3</accession>
<feature type="compositionally biased region" description="Basic and acidic residues" evidence="1">
    <location>
        <begin position="744"/>
        <end position="753"/>
    </location>
</feature>
<dbReference type="WBParaSite" id="GPUH_0001076701-mRNA-1">
    <property type="protein sequence ID" value="GPUH_0001076701-mRNA-1"/>
    <property type="gene ID" value="GPUH_0001076701"/>
</dbReference>
<feature type="domain" description="Tudor" evidence="2">
    <location>
        <begin position="21"/>
        <end position="82"/>
    </location>
</feature>
<dbReference type="InterPro" id="IPR002999">
    <property type="entry name" value="Tudor"/>
</dbReference>
<feature type="region of interest" description="Disordered" evidence="1">
    <location>
        <begin position="217"/>
        <end position="238"/>
    </location>
</feature>
<feature type="region of interest" description="Disordered" evidence="1">
    <location>
        <begin position="744"/>
        <end position="774"/>
    </location>
</feature>
<reference evidence="3 4" key="2">
    <citation type="submission" date="2018-11" db="EMBL/GenBank/DDBJ databases">
        <authorList>
            <consortium name="Pathogen Informatics"/>
        </authorList>
    </citation>
    <scope>NUCLEOTIDE SEQUENCE [LARGE SCALE GENOMIC DNA]</scope>
</reference>
<sequence>MIAPARLINGCYVDGAKILETPRIGDVAFANFDGAPFRAEIVDIEKNDDGELMYRLRFVDYGNESVCKKEEILAMDRDQQTKGIQPIDGDNWSEEAQKYVDLAMAPYTFFDAIVGSPSTNDVHPIRKNDDGELMYRLRFVDYGNESICKKEEILAVDKDQQTKGIQPIDGDNWSEEAQKYVDSAMAPYTFFDAIVGSPSTNDVHPIKALVPKAVLTKEDGDSGDVNDSEQADNENNNENKVDLAEWMLSKGCAKLTTSWSSYPLINLLADGKREYEMIFTEVNGQSIRALPCDFSDLATKMKMALRNIKTATLNSEASVGLITVNDEYKRAMVVPPPTSDSDIQPKKCVLVDDGITVECSENLCGIDGLGGTDGFLIRTCHQMSVQLQFDSDAVVLDADLEEALLASDSPAKVILSEYKMDGTYIVNEITLANGTTVKAKCLEAEINSVEMGSQEELLECEQTQSSGDSLLQAYRHSVTSNSHPQTADSCFISQCGKVFRFSFGGWSDEDGKDNVRNVEIVEKMNMGRSTDDGKVTGAFVTSVSSEPSATIIETEQHQLMEENGTFSKPEMATTDDGEEKEQEEQVELKLGHVSKATFDEQEDKASRSESEDVEKHSRTTTEDEREQGRGSVQKGCDRGDGHETFSERTFQAIIKFETETLLLIMLRFASADESDTGTDSDANVRSTTMVSAPECLATSVVDQAAAARDGENCAADPALPSEKPKIQLKASEIIAITESGVFDNAHDDDKMSEPEIGALLDSLTMRPAETEDSE</sequence>
<name>A0A183DPW3_9BILA</name>
<evidence type="ECO:0000313" key="3">
    <source>
        <dbReference type="EMBL" id="VDN17863.1"/>
    </source>
</evidence>
<gene>
    <name evidence="3" type="ORF">GPUH_LOCUS10754</name>
</gene>
<dbReference type="EMBL" id="UYRT01078132">
    <property type="protein sequence ID" value="VDN17863.1"/>
    <property type="molecule type" value="Genomic_DNA"/>
</dbReference>
<reference evidence="5" key="1">
    <citation type="submission" date="2016-06" db="UniProtKB">
        <authorList>
            <consortium name="WormBaseParasite"/>
        </authorList>
    </citation>
    <scope>IDENTIFICATION</scope>
</reference>
<feature type="compositionally biased region" description="Acidic residues" evidence="1">
    <location>
        <begin position="573"/>
        <end position="585"/>
    </location>
</feature>
<dbReference type="OrthoDB" id="5872977at2759"/>
<evidence type="ECO:0000313" key="5">
    <source>
        <dbReference type="WBParaSite" id="GPUH_0001076701-mRNA-1"/>
    </source>
</evidence>
<dbReference type="PROSITE" id="PS50304">
    <property type="entry name" value="TUDOR"/>
    <property type="match status" value="1"/>
</dbReference>
<protein>
    <submittedName>
        <fullName evidence="5">Tudor domain-containing protein</fullName>
    </submittedName>
</protein>
<evidence type="ECO:0000256" key="1">
    <source>
        <dbReference type="SAM" id="MobiDB-lite"/>
    </source>
</evidence>
<dbReference type="Proteomes" id="UP000271098">
    <property type="component" value="Unassembled WGS sequence"/>
</dbReference>
<keyword evidence="4" id="KW-1185">Reference proteome</keyword>
<evidence type="ECO:0000313" key="4">
    <source>
        <dbReference type="Proteomes" id="UP000271098"/>
    </source>
</evidence>
<proteinExistence type="predicted"/>
<dbReference type="SMART" id="SM00333">
    <property type="entry name" value="TUDOR"/>
    <property type="match status" value="2"/>
</dbReference>
<feature type="region of interest" description="Disordered" evidence="1">
    <location>
        <begin position="557"/>
        <end position="642"/>
    </location>
</feature>
<dbReference type="Gene3D" id="2.30.30.140">
    <property type="match status" value="1"/>
</dbReference>
<organism evidence="5">
    <name type="scientific">Gongylonema pulchrum</name>
    <dbReference type="NCBI Taxonomy" id="637853"/>
    <lineage>
        <taxon>Eukaryota</taxon>
        <taxon>Metazoa</taxon>
        <taxon>Ecdysozoa</taxon>
        <taxon>Nematoda</taxon>
        <taxon>Chromadorea</taxon>
        <taxon>Rhabditida</taxon>
        <taxon>Spirurina</taxon>
        <taxon>Spiruromorpha</taxon>
        <taxon>Spiruroidea</taxon>
        <taxon>Gongylonematidae</taxon>
        <taxon>Gongylonema</taxon>
    </lineage>
</organism>
<dbReference type="SUPFAM" id="SSF63748">
    <property type="entry name" value="Tudor/PWWP/MBT"/>
    <property type="match status" value="1"/>
</dbReference>
<evidence type="ECO:0000259" key="2">
    <source>
        <dbReference type="PROSITE" id="PS50304"/>
    </source>
</evidence>
<feature type="compositionally biased region" description="Acidic residues" evidence="1">
    <location>
        <begin position="221"/>
        <end position="232"/>
    </location>
</feature>